<comment type="caution">
    <text evidence="5">The sequence shown here is derived from an EMBL/GenBank/DDBJ whole genome shotgun (WGS) entry which is preliminary data.</text>
</comment>
<dbReference type="InterPro" id="IPR000030">
    <property type="entry name" value="PPE_dom"/>
</dbReference>
<evidence type="ECO:0000259" key="4">
    <source>
        <dbReference type="Pfam" id="PF12484"/>
    </source>
</evidence>
<evidence type="ECO:0000259" key="3">
    <source>
        <dbReference type="Pfam" id="PF00823"/>
    </source>
</evidence>
<dbReference type="RefSeq" id="WP_057003517.1">
    <property type="nucleotide sequence ID" value="NZ_LLXQ01000059.1"/>
</dbReference>
<gene>
    <name evidence="5" type="ORF">AWC14_01125</name>
</gene>
<keyword evidence="6" id="KW-1185">Reference proteome</keyword>
<reference evidence="5 6" key="1">
    <citation type="submission" date="2016-01" db="EMBL/GenBank/DDBJ databases">
        <title>The new phylogeny of the genus Mycobacterium.</title>
        <authorList>
            <person name="Tarcisio F."/>
            <person name="Conor M."/>
            <person name="Antonella G."/>
            <person name="Elisabetta G."/>
            <person name="Giulia F.S."/>
            <person name="Sara T."/>
            <person name="Anna F."/>
            <person name="Clotilde B."/>
            <person name="Roberto B."/>
            <person name="Veronica D.S."/>
            <person name="Fabio R."/>
            <person name="Monica P."/>
            <person name="Olivier J."/>
            <person name="Enrico T."/>
            <person name="Nicola S."/>
        </authorList>
    </citation>
    <scope>NUCLEOTIDE SEQUENCE [LARGE SCALE GENOMIC DNA]</scope>
    <source>
        <strain evidence="5 6">DSM 45166</strain>
    </source>
</reference>
<dbReference type="GO" id="GO:0052572">
    <property type="term" value="P:response to host immune response"/>
    <property type="evidence" value="ECO:0007669"/>
    <property type="project" value="TreeGrafter"/>
</dbReference>
<dbReference type="FunFam" id="1.20.1260.20:FF:000001">
    <property type="entry name" value="PPE family protein PPE41"/>
    <property type="match status" value="1"/>
</dbReference>
<dbReference type="OrthoDB" id="4706105at2"/>
<dbReference type="Pfam" id="PF00823">
    <property type="entry name" value="PPE"/>
    <property type="match status" value="1"/>
</dbReference>
<feature type="domain" description="PPE family C-terminal" evidence="4">
    <location>
        <begin position="312"/>
        <end position="383"/>
    </location>
</feature>
<evidence type="ECO:0008006" key="7">
    <source>
        <dbReference type="Google" id="ProtNLM"/>
    </source>
</evidence>
<dbReference type="Gene3D" id="1.20.1260.20">
    <property type="entry name" value="PPE superfamily"/>
    <property type="match status" value="1"/>
</dbReference>
<evidence type="ECO:0000313" key="5">
    <source>
        <dbReference type="EMBL" id="ORV96979.1"/>
    </source>
</evidence>
<dbReference type="Pfam" id="PF12484">
    <property type="entry name" value="PPE-SVP"/>
    <property type="match status" value="1"/>
</dbReference>
<dbReference type="PANTHER" id="PTHR46766">
    <property type="entry name" value="GLUTAMINE-RICH PROTEIN 2"/>
    <property type="match status" value="1"/>
</dbReference>
<dbReference type="PANTHER" id="PTHR46766:SF1">
    <property type="entry name" value="GLUTAMINE-RICH PROTEIN 2"/>
    <property type="match status" value="1"/>
</dbReference>
<feature type="compositionally biased region" description="Polar residues" evidence="2">
    <location>
        <begin position="462"/>
        <end position="471"/>
    </location>
</feature>
<dbReference type="InterPro" id="IPR022171">
    <property type="entry name" value="PPE_C"/>
</dbReference>
<feature type="region of interest" description="Disordered" evidence="2">
    <location>
        <begin position="161"/>
        <end position="181"/>
    </location>
</feature>
<accession>A0A1X1XDT6</accession>
<feature type="region of interest" description="Disordered" evidence="2">
    <location>
        <begin position="448"/>
        <end position="471"/>
    </location>
</feature>
<feature type="region of interest" description="Disordered" evidence="2">
    <location>
        <begin position="390"/>
        <end position="410"/>
    </location>
</feature>
<evidence type="ECO:0000313" key="6">
    <source>
        <dbReference type="Proteomes" id="UP000193487"/>
    </source>
</evidence>
<name>A0A1X1XDT6_9MYCO</name>
<proteinExistence type="inferred from homology"/>
<dbReference type="InterPro" id="IPR038332">
    <property type="entry name" value="PPE_sf"/>
</dbReference>
<comment type="similarity">
    <text evidence="1">Belongs to the mycobacterial PPE family.</text>
</comment>
<dbReference type="SUPFAM" id="SSF140459">
    <property type="entry name" value="PE/PPE dimer-like"/>
    <property type="match status" value="1"/>
</dbReference>
<organism evidence="5 6">
    <name type="scientific">Mycobacterium kyorinense</name>
    <dbReference type="NCBI Taxonomy" id="487514"/>
    <lineage>
        <taxon>Bacteria</taxon>
        <taxon>Bacillati</taxon>
        <taxon>Actinomycetota</taxon>
        <taxon>Actinomycetes</taxon>
        <taxon>Mycobacteriales</taxon>
        <taxon>Mycobacteriaceae</taxon>
        <taxon>Mycobacterium</taxon>
    </lineage>
</organism>
<dbReference type="Proteomes" id="UP000193487">
    <property type="component" value="Unassembled WGS sequence"/>
</dbReference>
<feature type="domain" description="PPE" evidence="3">
    <location>
        <begin position="3"/>
        <end position="164"/>
    </location>
</feature>
<protein>
    <recommendedName>
        <fullName evidence="7">PPE family protein</fullName>
    </recommendedName>
</protein>
<sequence>MYFAALPPEINSGRMYAGAGSGSLLAAAAAWDGLAAELRSTAASYSSVIVGLTASWQGPSSVSMATAAAPYVAWMSTTAAQAEHTAAQARAAAAAYQTAFAATVPPSAIAANRSQLASLVATNVFGQNTAAIASTEAQYGEMWAQDAAAMTTYAGQSAAATQVTPFSPPPQTTNPAGTAGQAAAVAQATGTSAGTNAQSALSQLMSATPQALQSLATPAAADPPASPLSSLASFLSSLDSSPLATIAGNVELIPKAILPANDILISIIMGLVIGGRTLSDQAVSLEAPLFAQLGTSAPALGAGLAGGGSAVSAGMGGAGLVGALSVPPSWAAATPTVTLAASVLQGAGAAAAPAVTAEGAGTVLSQITLASLAGGALGGAVPRGINVAAVRRGRPNPGKDNAKGEDSQTPNKLKQVLAEASQKPESVQHWHTDKEHLESLLDQLSKKPGIHAVHVSKRGKNKTTPPKTTWG</sequence>
<evidence type="ECO:0000256" key="1">
    <source>
        <dbReference type="ARBA" id="ARBA00010652"/>
    </source>
</evidence>
<dbReference type="AlphaFoldDB" id="A0A1X1XDT6"/>
<evidence type="ECO:0000256" key="2">
    <source>
        <dbReference type="SAM" id="MobiDB-lite"/>
    </source>
</evidence>
<dbReference type="EMBL" id="LQPE01000170">
    <property type="protein sequence ID" value="ORV96979.1"/>
    <property type="molecule type" value="Genomic_DNA"/>
</dbReference>